<sequence>MTASRQIASSSPSLIRRTSGRMLTLTTKATAPSVSLLATSRPSDGQWRLTSLLSTHALRLMTLWASWPPVAP</sequence>
<reference evidence="1" key="1">
    <citation type="journal article" date="2015" name="Front. Microbiol.">
        <title>Combining genomic sequencing methods to explore viral diversity and reveal potential virus-host interactions.</title>
        <authorList>
            <person name="Chow C.E."/>
            <person name="Winget D.M."/>
            <person name="White R.A.III."/>
            <person name="Hallam S.J."/>
            <person name="Suttle C.A."/>
        </authorList>
    </citation>
    <scope>NUCLEOTIDE SEQUENCE</scope>
    <source>
        <strain evidence="1">Oxic3_4</strain>
    </source>
</reference>
<accession>A0A0F7LAH6</accession>
<organism evidence="1">
    <name type="scientific">uncultured marine virus</name>
    <dbReference type="NCBI Taxonomy" id="186617"/>
    <lineage>
        <taxon>Viruses</taxon>
        <taxon>environmental samples</taxon>
    </lineage>
</organism>
<proteinExistence type="predicted"/>
<reference evidence="1" key="2">
    <citation type="submission" date="2015-03" db="EMBL/GenBank/DDBJ databases">
        <authorList>
            <person name="Chow C.-E.T."/>
            <person name="Winget D.M."/>
            <person name="White R.A.III."/>
            <person name="Hallam S.J."/>
            <person name="Suttle C.A."/>
        </authorList>
    </citation>
    <scope>NUCLEOTIDE SEQUENCE</scope>
    <source>
        <strain evidence="1">Oxic3_4</strain>
    </source>
</reference>
<evidence type="ECO:0000313" key="1">
    <source>
        <dbReference type="EMBL" id="AKH48885.1"/>
    </source>
</evidence>
<name>A0A0F7LAH6_9VIRU</name>
<dbReference type="EMBL" id="KR029610">
    <property type="protein sequence ID" value="AKH48885.1"/>
    <property type="molecule type" value="Genomic_DNA"/>
</dbReference>
<protein>
    <submittedName>
        <fullName evidence="1">SsDNA binding protein</fullName>
    </submittedName>
</protein>